<dbReference type="Gene3D" id="3.40.50.1820">
    <property type="entry name" value="alpha/beta hydrolase"/>
    <property type="match status" value="1"/>
</dbReference>
<evidence type="ECO:0000313" key="4">
    <source>
        <dbReference type="Proteomes" id="UP001165368"/>
    </source>
</evidence>
<sequence>MSRQAPAAAVEREHHAYGPDPSQYAELYLPRPRTRRTAVVIIHGGYWRAAYGAELGEPLAWDLAARGWLCWNLEYRRAGNGGGWPQTFEDVAAGIDALAAAVAGRGLALDRVAALGHSAGGQLAVWAAGRHRLPPGTPGSAPRLRLDAVLSQSGVLDLRRARELGLSDGAVDNFLGAAPEPHRLADPLSHVPLDVPVYAFHGTGDDTVPVELAESYVAADRAAGGRAELILVPGDHYTLIDPCSAAMAAVRHVLAGLD</sequence>
<accession>A0ABS9LDM7</accession>
<dbReference type="Proteomes" id="UP001165368">
    <property type="component" value="Unassembled WGS sequence"/>
</dbReference>
<organism evidence="3 4">
    <name type="scientific">Arthrobacter hankyongi</name>
    <dbReference type="NCBI Taxonomy" id="2904801"/>
    <lineage>
        <taxon>Bacteria</taxon>
        <taxon>Bacillati</taxon>
        <taxon>Actinomycetota</taxon>
        <taxon>Actinomycetes</taxon>
        <taxon>Micrococcales</taxon>
        <taxon>Micrococcaceae</taxon>
        <taxon>Arthrobacter</taxon>
    </lineage>
</organism>
<proteinExistence type="predicted"/>
<feature type="domain" description="BD-FAE-like" evidence="2">
    <location>
        <begin position="27"/>
        <end position="214"/>
    </location>
</feature>
<evidence type="ECO:0000256" key="1">
    <source>
        <dbReference type="ARBA" id="ARBA00022801"/>
    </source>
</evidence>
<dbReference type="GO" id="GO:0016787">
    <property type="term" value="F:hydrolase activity"/>
    <property type="evidence" value="ECO:0007669"/>
    <property type="project" value="UniProtKB-KW"/>
</dbReference>
<dbReference type="EMBL" id="JAKLTQ010000030">
    <property type="protein sequence ID" value="MCG2624750.1"/>
    <property type="molecule type" value="Genomic_DNA"/>
</dbReference>
<dbReference type="InterPro" id="IPR050300">
    <property type="entry name" value="GDXG_lipolytic_enzyme"/>
</dbReference>
<dbReference type="InterPro" id="IPR029058">
    <property type="entry name" value="AB_hydrolase_fold"/>
</dbReference>
<evidence type="ECO:0000259" key="2">
    <source>
        <dbReference type="Pfam" id="PF20434"/>
    </source>
</evidence>
<keyword evidence="4" id="KW-1185">Reference proteome</keyword>
<dbReference type="Pfam" id="PF20434">
    <property type="entry name" value="BD-FAE"/>
    <property type="match status" value="1"/>
</dbReference>
<keyword evidence="1 3" id="KW-0378">Hydrolase</keyword>
<evidence type="ECO:0000313" key="3">
    <source>
        <dbReference type="EMBL" id="MCG2624750.1"/>
    </source>
</evidence>
<dbReference type="InterPro" id="IPR049492">
    <property type="entry name" value="BD-FAE-like_dom"/>
</dbReference>
<name>A0ABS9LDM7_9MICC</name>
<dbReference type="PANTHER" id="PTHR48081:SF33">
    <property type="entry name" value="KYNURENINE FORMAMIDASE"/>
    <property type="match status" value="1"/>
</dbReference>
<gene>
    <name evidence="3" type="ORF">LVY72_22950</name>
</gene>
<reference evidence="3" key="1">
    <citation type="submission" date="2022-01" db="EMBL/GenBank/DDBJ databases">
        <authorList>
            <person name="Jo J.-H."/>
            <person name="Im W.-T."/>
        </authorList>
    </citation>
    <scope>NUCLEOTIDE SEQUENCE</scope>
    <source>
        <strain evidence="3">I2-34</strain>
    </source>
</reference>
<dbReference type="SUPFAM" id="SSF53474">
    <property type="entry name" value="alpha/beta-Hydrolases"/>
    <property type="match status" value="1"/>
</dbReference>
<comment type="caution">
    <text evidence="3">The sequence shown here is derived from an EMBL/GenBank/DDBJ whole genome shotgun (WGS) entry which is preliminary data.</text>
</comment>
<protein>
    <submittedName>
        <fullName evidence="3">Alpha/beta hydrolase</fullName>
    </submittedName>
</protein>
<dbReference type="PANTHER" id="PTHR48081">
    <property type="entry name" value="AB HYDROLASE SUPERFAMILY PROTEIN C4A8.06C"/>
    <property type="match status" value="1"/>
</dbReference>